<dbReference type="RefSeq" id="WP_154121139.1">
    <property type="nucleotide sequence ID" value="NZ_WJXB01000010.1"/>
</dbReference>
<dbReference type="InterPro" id="IPR056095">
    <property type="entry name" value="DUF7678"/>
</dbReference>
<evidence type="ECO:0000259" key="1">
    <source>
        <dbReference type="Pfam" id="PF24726"/>
    </source>
</evidence>
<keyword evidence="3" id="KW-1185">Reference proteome</keyword>
<accession>A0A7X2H902</accession>
<dbReference type="EMBL" id="WJXB01000010">
    <property type="protein sequence ID" value="MRN55625.1"/>
    <property type="molecule type" value="Genomic_DNA"/>
</dbReference>
<feature type="domain" description="DUF7678" evidence="1">
    <location>
        <begin position="15"/>
        <end position="88"/>
    </location>
</feature>
<organism evidence="2 3">
    <name type="scientific">Paenibacillus monticola</name>
    <dbReference type="NCBI Taxonomy" id="2666075"/>
    <lineage>
        <taxon>Bacteria</taxon>
        <taxon>Bacillati</taxon>
        <taxon>Bacillota</taxon>
        <taxon>Bacilli</taxon>
        <taxon>Bacillales</taxon>
        <taxon>Paenibacillaceae</taxon>
        <taxon>Paenibacillus</taxon>
    </lineage>
</organism>
<evidence type="ECO:0000313" key="3">
    <source>
        <dbReference type="Proteomes" id="UP000463051"/>
    </source>
</evidence>
<dbReference type="AlphaFoldDB" id="A0A7X2H902"/>
<protein>
    <recommendedName>
        <fullName evidence="1">DUF7678 domain-containing protein</fullName>
    </recommendedName>
</protein>
<dbReference type="Proteomes" id="UP000463051">
    <property type="component" value="Unassembled WGS sequence"/>
</dbReference>
<comment type="caution">
    <text evidence="2">The sequence shown here is derived from an EMBL/GenBank/DDBJ whole genome shotgun (WGS) entry which is preliminary data.</text>
</comment>
<proteinExistence type="predicted"/>
<name>A0A7X2H902_9BACL</name>
<sequence length="105" mass="12100">MPLVFKRLLYAGDIFEGEIQGFFVQAHVFSEPSSYGITEGQISRLMVYQNQQKEFGNNLANFNRGWDGSPPEDTKIRAVIEAAVRQFDDKAVDWRFEASRKNESY</sequence>
<reference evidence="2 3" key="1">
    <citation type="submission" date="2019-11" db="EMBL/GenBank/DDBJ databases">
        <title>Paenibacillus monticola sp. nov., a novel PGPR strain isolated from mountain sample in China.</title>
        <authorList>
            <person name="Zhao Q."/>
            <person name="Li H.-P."/>
            <person name="Zhang J.-L."/>
        </authorList>
    </citation>
    <scope>NUCLEOTIDE SEQUENCE [LARGE SCALE GENOMIC DNA]</scope>
    <source>
        <strain evidence="2 3">LC-T2</strain>
    </source>
</reference>
<gene>
    <name evidence="2" type="ORF">GJB61_21825</name>
</gene>
<evidence type="ECO:0000313" key="2">
    <source>
        <dbReference type="EMBL" id="MRN55625.1"/>
    </source>
</evidence>
<dbReference type="Pfam" id="PF24726">
    <property type="entry name" value="DUF7678"/>
    <property type="match status" value="1"/>
</dbReference>